<dbReference type="SUPFAM" id="SSF81301">
    <property type="entry name" value="Nucleotidyltransferase"/>
    <property type="match status" value="1"/>
</dbReference>
<comment type="caution">
    <text evidence="1">The sequence shown here is derived from an EMBL/GenBank/DDBJ whole genome shotgun (WGS) entry which is preliminary data.</text>
</comment>
<reference evidence="1 2" key="1">
    <citation type="journal article" date="2020" name="ISME J.">
        <title>Uncovering the hidden diversity of litter-decomposition mechanisms in mushroom-forming fungi.</title>
        <authorList>
            <person name="Floudas D."/>
            <person name="Bentzer J."/>
            <person name="Ahren D."/>
            <person name="Johansson T."/>
            <person name="Persson P."/>
            <person name="Tunlid A."/>
        </authorList>
    </citation>
    <scope>NUCLEOTIDE SEQUENCE [LARGE SCALE GENOMIC DNA]</scope>
    <source>
        <strain evidence="1 2">CBS 146.42</strain>
    </source>
</reference>
<dbReference type="Proteomes" id="UP000559027">
    <property type="component" value="Unassembled WGS sequence"/>
</dbReference>
<evidence type="ECO:0000313" key="2">
    <source>
        <dbReference type="Proteomes" id="UP000559027"/>
    </source>
</evidence>
<organism evidence="1 2">
    <name type="scientific">Leucocoprinus leucothites</name>
    <dbReference type="NCBI Taxonomy" id="201217"/>
    <lineage>
        <taxon>Eukaryota</taxon>
        <taxon>Fungi</taxon>
        <taxon>Dikarya</taxon>
        <taxon>Basidiomycota</taxon>
        <taxon>Agaricomycotina</taxon>
        <taxon>Agaricomycetes</taxon>
        <taxon>Agaricomycetidae</taxon>
        <taxon>Agaricales</taxon>
        <taxon>Agaricineae</taxon>
        <taxon>Agaricaceae</taxon>
        <taxon>Leucocoprinus</taxon>
    </lineage>
</organism>
<gene>
    <name evidence="1" type="ORF">D9756_007935</name>
</gene>
<dbReference type="AlphaFoldDB" id="A0A8H5D4F6"/>
<keyword evidence="2" id="KW-1185">Reference proteome</keyword>
<evidence type="ECO:0000313" key="1">
    <source>
        <dbReference type="EMBL" id="KAF5353462.1"/>
    </source>
</evidence>
<evidence type="ECO:0008006" key="3">
    <source>
        <dbReference type="Google" id="ProtNLM"/>
    </source>
</evidence>
<dbReference type="EMBL" id="JAACJO010000010">
    <property type="protein sequence ID" value="KAF5353462.1"/>
    <property type="molecule type" value="Genomic_DNA"/>
</dbReference>
<name>A0A8H5D4F6_9AGAR</name>
<dbReference type="InterPro" id="IPR043519">
    <property type="entry name" value="NT_sf"/>
</dbReference>
<dbReference type="OrthoDB" id="10066232at2759"/>
<sequence>MPSTSSIFQQQEGDACRWITAQEFREVEEGIRERGFPTETELHATYIDIRNALDYGNIDFAVVGGYAMNAYGIKRKTYDVDFYFNATDEHIFGVLRALPVIAIRNGLGTSTDSFRVHFVLSTGVVVGVDFHRVPIDLRLGSRKSVIVLDDKETRTLTSTGLVNSKLRRFHSRRKTGLPTLQDEEDIYLLITGLISVEDVHQLNRNFLAKEFLPACRLSSEQKEAIRDLICPEGIDD</sequence>
<dbReference type="Gene3D" id="3.30.460.40">
    <property type="match status" value="1"/>
</dbReference>
<protein>
    <recommendedName>
        <fullName evidence="3">Nucleotidyl transferase AbiEii/AbiGii toxin family protein</fullName>
    </recommendedName>
</protein>
<accession>A0A8H5D4F6</accession>
<proteinExistence type="predicted"/>